<evidence type="ECO:0000313" key="14">
    <source>
        <dbReference type="Ensembl" id="ENSGMOP00000011187.2"/>
    </source>
</evidence>
<evidence type="ECO:0000256" key="11">
    <source>
        <dbReference type="ARBA" id="ARBA00023180"/>
    </source>
</evidence>
<keyword evidence="6 13" id="KW-0732">Signal</keyword>
<evidence type="ECO:0000256" key="13">
    <source>
        <dbReference type="SAM" id="SignalP"/>
    </source>
</evidence>
<evidence type="ECO:0000256" key="9">
    <source>
        <dbReference type="ARBA" id="ARBA00022989"/>
    </source>
</evidence>
<evidence type="ECO:0000256" key="12">
    <source>
        <dbReference type="SAM" id="Phobius"/>
    </source>
</evidence>
<evidence type="ECO:0000256" key="1">
    <source>
        <dbReference type="ARBA" id="ARBA00001947"/>
    </source>
</evidence>
<dbReference type="KEGG" id="gmh:115534450"/>
<dbReference type="OMA" id="DEYVSRD"/>
<dbReference type="GO" id="GO:0016020">
    <property type="term" value="C:membrane"/>
    <property type="evidence" value="ECO:0007669"/>
    <property type="project" value="UniProtKB-SubCell"/>
</dbReference>
<dbReference type="SUPFAM" id="SSF53649">
    <property type="entry name" value="Alkaline phosphatase-like"/>
    <property type="match status" value="1"/>
</dbReference>
<reference evidence="14" key="2">
    <citation type="submission" date="2025-09" db="UniProtKB">
        <authorList>
            <consortium name="Ensembl"/>
        </authorList>
    </citation>
    <scope>IDENTIFICATION</scope>
</reference>
<dbReference type="Pfam" id="PF01663">
    <property type="entry name" value="Phosphodiest"/>
    <property type="match status" value="1"/>
</dbReference>
<dbReference type="GO" id="GO:0016787">
    <property type="term" value="F:hydrolase activity"/>
    <property type="evidence" value="ECO:0007669"/>
    <property type="project" value="UniProtKB-KW"/>
</dbReference>
<dbReference type="GeneTree" id="ENSGT00940000160562"/>
<keyword evidence="11" id="KW-0325">Glycoprotein</keyword>
<sequence length="503" mass="56751">MRSCLLSGASCHLFCLWALLVGPVWLQNASHHRRKDHGGGDEGVVDKPKLLLLSFDGFRWDYVNRVPTPNFLALKREGVKVEVVENAYITKTFPDHYSLVTGLNAESHGIVANEMFDPALNRSFSMETDSIYDPLWWEQGVPLWLTNQKAGGRSGAAMWPGSDVKIHGEYPTRYLEYNASMPFEDRVRKLIEWFTAPEEQAVDFGVLYWEEPDESGHNLGPESSLMDVVIVDIDEKLGFLRNELKKARLYERLNLIVTSDHGMTQLFPDKIIELDQYVSRDWYTWVDKSPVVALLPKEGRLEEVYSSLLEANPHLNVYKKEDIPEYFHYRHNDRIMPILLEAEEGWTIVQNRSGTFMLGNHGYNNSLPNMHPVFLARGPAFRQNYVKHSMRSVDLYPLMCHILALRPLPNNGSLANVQDLLVVGPSQAPFAGPTGSPSSSSGPPGGVTPGYSYAPTVGSLLGVVMVLGFLMVFVKQVTLKQLPTLPMQSREMSQPLLQEDLHL</sequence>
<evidence type="ECO:0000313" key="15">
    <source>
        <dbReference type="Proteomes" id="UP000694546"/>
    </source>
</evidence>
<dbReference type="GO" id="GO:0046872">
    <property type="term" value="F:metal ion binding"/>
    <property type="evidence" value="ECO:0007669"/>
    <property type="project" value="UniProtKB-KW"/>
</dbReference>
<comment type="subcellular location">
    <subcellularLocation>
        <location evidence="2">Membrane</location>
        <topology evidence="2">Single-pass membrane protein</topology>
    </subcellularLocation>
</comment>
<evidence type="ECO:0000256" key="6">
    <source>
        <dbReference type="ARBA" id="ARBA00022729"/>
    </source>
</evidence>
<protein>
    <recommendedName>
        <fullName evidence="16">AP3A hydrolase</fullName>
    </recommendedName>
</protein>
<dbReference type="Gene3D" id="3.30.1360.180">
    <property type="match status" value="1"/>
</dbReference>
<keyword evidence="5" id="KW-0479">Metal-binding</keyword>
<keyword evidence="4 12" id="KW-0812">Transmembrane</keyword>
<feature type="signal peptide" evidence="13">
    <location>
        <begin position="1"/>
        <end position="26"/>
    </location>
</feature>
<keyword evidence="10 12" id="KW-0472">Membrane</keyword>
<keyword evidence="15" id="KW-1185">Reference proteome</keyword>
<dbReference type="InterPro" id="IPR017850">
    <property type="entry name" value="Alkaline_phosphatase_core_sf"/>
</dbReference>
<feature type="chain" id="PRO_5034812961" description="AP3A hydrolase" evidence="13">
    <location>
        <begin position="27"/>
        <end position="503"/>
    </location>
</feature>
<dbReference type="CTD" id="59084"/>
<keyword evidence="7" id="KW-0378">Hydrolase</keyword>
<dbReference type="AlphaFoldDB" id="A0A8C4ZBV9"/>
<dbReference type="OrthoDB" id="415411at2759"/>
<dbReference type="Proteomes" id="UP000694546">
    <property type="component" value="Chromosome 21"/>
</dbReference>
<evidence type="ECO:0000256" key="8">
    <source>
        <dbReference type="ARBA" id="ARBA00022833"/>
    </source>
</evidence>
<dbReference type="Ensembl" id="ENSGMOT00000011488.2">
    <property type="protein sequence ID" value="ENSGMOP00000011187.2"/>
    <property type="gene ID" value="ENSGMOG00000010449.2"/>
</dbReference>
<evidence type="ECO:0000256" key="4">
    <source>
        <dbReference type="ARBA" id="ARBA00022692"/>
    </source>
</evidence>
<feature type="transmembrane region" description="Helical" evidence="12">
    <location>
        <begin position="453"/>
        <end position="474"/>
    </location>
</feature>
<evidence type="ECO:0000256" key="10">
    <source>
        <dbReference type="ARBA" id="ARBA00023136"/>
    </source>
</evidence>
<dbReference type="Gene3D" id="3.40.720.10">
    <property type="entry name" value="Alkaline Phosphatase, subunit A"/>
    <property type="match status" value="1"/>
</dbReference>
<evidence type="ECO:0000256" key="5">
    <source>
        <dbReference type="ARBA" id="ARBA00022723"/>
    </source>
</evidence>
<organism evidence="14 15">
    <name type="scientific">Gadus morhua</name>
    <name type="common">Atlantic cod</name>
    <dbReference type="NCBI Taxonomy" id="8049"/>
    <lineage>
        <taxon>Eukaryota</taxon>
        <taxon>Metazoa</taxon>
        <taxon>Chordata</taxon>
        <taxon>Craniata</taxon>
        <taxon>Vertebrata</taxon>
        <taxon>Euteleostomi</taxon>
        <taxon>Actinopterygii</taxon>
        <taxon>Neopterygii</taxon>
        <taxon>Teleostei</taxon>
        <taxon>Neoteleostei</taxon>
        <taxon>Acanthomorphata</taxon>
        <taxon>Zeiogadaria</taxon>
        <taxon>Gadariae</taxon>
        <taxon>Gadiformes</taxon>
        <taxon>Gadoidei</taxon>
        <taxon>Gadidae</taxon>
        <taxon>Gadus</taxon>
    </lineage>
</organism>
<dbReference type="FunFam" id="3.30.1360.180:FF:000004">
    <property type="entry name" value="Ectonucleotide pyrophosphatase/phosphodiesterase family member 4"/>
    <property type="match status" value="1"/>
</dbReference>
<dbReference type="RefSeq" id="XP_030201302.1">
    <property type="nucleotide sequence ID" value="XM_030345442.1"/>
</dbReference>
<gene>
    <name evidence="14" type="primary">enpp5</name>
</gene>
<evidence type="ECO:0000256" key="2">
    <source>
        <dbReference type="ARBA" id="ARBA00004167"/>
    </source>
</evidence>
<name>A0A8C4ZBV9_GADMO</name>
<evidence type="ECO:0008006" key="16">
    <source>
        <dbReference type="Google" id="ProtNLM"/>
    </source>
</evidence>
<dbReference type="PANTHER" id="PTHR10151">
    <property type="entry name" value="ECTONUCLEOTIDE PYROPHOSPHATASE/PHOSPHODIESTERASE"/>
    <property type="match status" value="1"/>
</dbReference>
<reference evidence="14" key="1">
    <citation type="submission" date="2025-08" db="UniProtKB">
        <authorList>
            <consortium name="Ensembl"/>
        </authorList>
    </citation>
    <scope>IDENTIFICATION</scope>
</reference>
<keyword evidence="9 12" id="KW-1133">Transmembrane helix</keyword>
<keyword evidence="8" id="KW-0862">Zinc</keyword>
<evidence type="ECO:0000256" key="7">
    <source>
        <dbReference type="ARBA" id="ARBA00022801"/>
    </source>
</evidence>
<comment type="cofactor">
    <cofactor evidence="1">
        <name>Zn(2+)</name>
        <dbReference type="ChEBI" id="CHEBI:29105"/>
    </cofactor>
</comment>
<proteinExistence type="inferred from homology"/>
<evidence type="ECO:0000256" key="3">
    <source>
        <dbReference type="ARBA" id="ARBA00010594"/>
    </source>
</evidence>
<dbReference type="PANTHER" id="PTHR10151:SF125">
    <property type="entry name" value="ECTONUCLEOTIDE PYROPHOSPHATASE_PHOSPHODIESTERASE FAMILY MEMBER 5"/>
    <property type="match status" value="1"/>
</dbReference>
<dbReference type="CDD" id="cd16018">
    <property type="entry name" value="Enpp"/>
    <property type="match status" value="1"/>
</dbReference>
<accession>A0A8C4ZBV9</accession>
<dbReference type="GeneID" id="115534450"/>
<dbReference type="RefSeq" id="XP_030201301.1">
    <property type="nucleotide sequence ID" value="XM_030345441.1"/>
</dbReference>
<comment type="similarity">
    <text evidence="3">Belongs to the nucleotide pyrophosphatase/phosphodiesterase family.</text>
</comment>
<dbReference type="InterPro" id="IPR002591">
    <property type="entry name" value="Phosphodiest/P_Trfase"/>
</dbReference>